<protein>
    <submittedName>
        <fullName evidence="2">Uncharacterized protein</fullName>
    </submittedName>
</protein>
<sequence length="551" mass="59701">MESGEINKMLGVDLKWVVADRVVAAWEDDTPDHVHSLGRLSSHNKKADFSLLLGHSPEDRNACVLLFHLPLRVRPGSASKPTDLFLVLPPDTFSSPTPLEITTATTSEIPNPHLDVLKSTGLSDAVGAVRLAFNLTKPGYVLMPRIKLKHELLGTPRELLLNLRSLSQTTSFDVYLKRNTYSQVALGDFRAALLEGSASTPQLRLKFMYQGRGAKQDAWELFGGLHANNTEPGREKSLVARQDGSDGEGIAPPSYKEVVKASPPPSEKPSKGPDTAEKASGVRKTPDAPGQGSISVVEETPPAPTQPLSRKRTFAEAESPTASDNEVEAELRKKGSMSLVQLPLFGSPIPGSPPLIERPHSSPPASRRLSLPPFIASARSIGLSQDDLTTQDLLREIATWMQDGWAVDTNVHQKLLVPLLALGYHAHQRNLADFDLTKGRCTSLLYIRLATPSTQGVISLPCSPARAVIDVEEDMAHLVAWANGSVFRGTESVLREETALLGAAAARAYNGGLKAMEEYVRQKALWVANVFVCFGTMKDVEVLTKGSFGVL</sequence>
<reference evidence="2 3" key="1">
    <citation type="submission" date="2024-02" db="EMBL/GenBank/DDBJ databases">
        <title>De novo assembly and annotation of 12 fungi associated with fruit tree decline syndrome in Ontario, Canada.</title>
        <authorList>
            <person name="Sulman M."/>
            <person name="Ellouze W."/>
            <person name="Ilyukhin E."/>
        </authorList>
    </citation>
    <scope>NUCLEOTIDE SEQUENCE [LARGE SCALE GENOMIC DNA]</scope>
    <source>
        <strain evidence="2 3">FDS-637</strain>
    </source>
</reference>
<feature type="region of interest" description="Disordered" evidence="1">
    <location>
        <begin position="226"/>
        <end position="331"/>
    </location>
</feature>
<dbReference type="RefSeq" id="XP_066634500.1">
    <property type="nucleotide sequence ID" value="XM_066774381.1"/>
</dbReference>
<keyword evidence="3" id="KW-1185">Reference proteome</keyword>
<dbReference type="GeneID" id="92006986"/>
<name>A0ABR3CP80_9PEZI</name>
<feature type="compositionally biased region" description="Basic and acidic residues" evidence="1">
    <location>
        <begin position="268"/>
        <end position="277"/>
    </location>
</feature>
<feature type="region of interest" description="Disordered" evidence="1">
    <location>
        <begin position="350"/>
        <end position="369"/>
    </location>
</feature>
<accession>A0ABR3CP80</accession>
<comment type="caution">
    <text evidence="2">The sequence shown here is derived from an EMBL/GenBank/DDBJ whole genome shotgun (WGS) entry which is preliminary data.</text>
</comment>
<gene>
    <name evidence="2" type="ORF">SLS55_002901</name>
</gene>
<evidence type="ECO:0000313" key="3">
    <source>
        <dbReference type="Proteomes" id="UP001430584"/>
    </source>
</evidence>
<dbReference type="Proteomes" id="UP001430584">
    <property type="component" value="Unassembled WGS sequence"/>
</dbReference>
<organism evidence="2 3">
    <name type="scientific">Diplodia seriata</name>
    <dbReference type="NCBI Taxonomy" id="420778"/>
    <lineage>
        <taxon>Eukaryota</taxon>
        <taxon>Fungi</taxon>
        <taxon>Dikarya</taxon>
        <taxon>Ascomycota</taxon>
        <taxon>Pezizomycotina</taxon>
        <taxon>Dothideomycetes</taxon>
        <taxon>Dothideomycetes incertae sedis</taxon>
        <taxon>Botryosphaeriales</taxon>
        <taxon>Botryosphaeriaceae</taxon>
        <taxon>Diplodia</taxon>
    </lineage>
</organism>
<evidence type="ECO:0000313" key="2">
    <source>
        <dbReference type="EMBL" id="KAL0261471.1"/>
    </source>
</evidence>
<dbReference type="EMBL" id="JAJVCZ030000003">
    <property type="protein sequence ID" value="KAL0261471.1"/>
    <property type="molecule type" value="Genomic_DNA"/>
</dbReference>
<proteinExistence type="predicted"/>
<evidence type="ECO:0000256" key="1">
    <source>
        <dbReference type="SAM" id="MobiDB-lite"/>
    </source>
</evidence>